<organism evidence="3 4">
    <name type="scientific">Nepenthes gracilis</name>
    <name type="common">Slender pitcher plant</name>
    <dbReference type="NCBI Taxonomy" id="150966"/>
    <lineage>
        <taxon>Eukaryota</taxon>
        <taxon>Viridiplantae</taxon>
        <taxon>Streptophyta</taxon>
        <taxon>Embryophyta</taxon>
        <taxon>Tracheophyta</taxon>
        <taxon>Spermatophyta</taxon>
        <taxon>Magnoliopsida</taxon>
        <taxon>eudicotyledons</taxon>
        <taxon>Gunneridae</taxon>
        <taxon>Pentapetalae</taxon>
        <taxon>Caryophyllales</taxon>
        <taxon>Nepenthaceae</taxon>
        <taxon>Nepenthes</taxon>
    </lineage>
</organism>
<evidence type="ECO:0000313" key="3">
    <source>
        <dbReference type="EMBL" id="GMH20607.1"/>
    </source>
</evidence>
<dbReference type="GO" id="GO:0046621">
    <property type="term" value="P:negative regulation of organ growth"/>
    <property type="evidence" value="ECO:0007669"/>
    <property type="project" value="InterPro"/>
</dbReference>
<dbReference type="Pfam" id="PF13639">
    <property type="entry name" value="zf-RING_2"/>
    <property type="match status" value="1"/>
</dbReference>
<dbReference type="GO" id="GO:0016567">
    <property type="term" value="P:protein ubiquitination"/>
    <property type="evidence" value="ECO:0007669"/>
    <property type="project" value="InterPro"/>
</dbReference>
<comment type="caution">
    <text evidence="3">The sequence shown here is derived from an EMBL/GenBank/DDBJ whole genome shotgun (WGS) entry which is preliminary data.</text>
</comment>
<keyword evidence="1" id="KW-0863">Zinc-finger</keyword>
<evidence type="ECO:0000256" key="1">
    <source>
        <dbReference type="PROSITE-ProRule" id="PRU00175"/>
    </source>
</evidence>
<dbReference type="PANTHER" id="PTHR46400">
    <property type="entry name" value="RING/U-BOX SUPERFAMILY PROTEIN"/>
    <property type="match status" value="1"/>
</dbReference>
<gene>
    <name evidence="3" type="ORF">Nepgr_022448</name>
</gene>
<feature type="domain" description="RING-type" evidence="2">
    <location>
        <begin position="262"/>
        <end position="303"/>
    </location>
</feature>
<evidence type="ECO:0000313" key="4">
    <source>
        <dbReference type="Proteomes" id="UP001279734"/>
    </source>
</evidence>
<dbReference type="SUPFAM" id="SSF57850">
    <property type="entry name" value="RING/U-box"/>
    <property type="match status" value="1"/>
</dbReference>
<dbReference type="PROSITE" id="PS50089">
    <property type="entry name" value="ZF_RING_2"/>
    <property type="match status" value="1"/>
</dbReference>
<dbReference type="AlphaFoldDB" id="A0AAD3XWT6"/>
<proteinExistence type="predicted"/>
<evidence type="ECO:0000259" key="2">
    <source>
        <dbReference type="PROSITE" id="PS50089"/>
    </source>
</evidence>
<keyword evidence="1" id="KW-0862">Zinc</keyword>
<keyword evidence="4" id="KW-1185">Reference proteome</keyword>
<dbReference type="InterPro" id="IPR001841">
    <property type="entry name" value="Znf_RING"/>
</dbReference>
<name>A0AAD3XWT6_NEPGR</name>
<sequence length="313" mass="35804">MSEDDSLRNLAFLEHETITDAFSDLVTDIISYAVFRFDSQFFGPRVEPECCIDDLLSSRCIFLVPSSHFTMNGNQQTELQYIYTGYPYTVTESFMSFFDQHAPEHYIYPGPIHDQGSAYWSMNMNSYRFELYEPGSTSYNGSFEVDDCIPTAEVNTRDWEYPSAMYIDEPVSLDLQCEENAASSPQNSPEEYIVNHTAATDSEVVWQDNIDPDNMTYEELLDLGEAVGTQTRGLSEELIKLLPISRYKAGGFFSRKKIRERCVICLLTYKIGDQQITLPCKHVYHKKCGTKWLNINKACPVCNGEVFGSEPRH</sequence>
<reference evidence="3" key="1">
    <citation type="submission" date="2023-05" db="EMBL/GenBank/DDBJ databases">
        <title>Nepenthes gracilis genome sequencing.</title>
        <authorList>
            <person name="Fukushima K."/>
        </authorList>
    </citation>
    <scope>NUCLEOTIDE SEQUENCE</scope>
    <source>
        <strain evidence="3">SING2019-196</strain>
    </source>
</reference>
<dbReference type="SMART" id="SM00184">
    <property type="entry name" value="RING"/>
    <property type="match status" value="1"/>
</dbReference>
<dbReference type="GO" id="GO:0031624">
    <property type="term" value="F:ubiquitin conjugating enzyme binding"/>
    <property type="evidence" value="ECO:0007669"/>
    <property type="project" value="TreeGrafter"/>
</dbReference>
<dbReference type="Gene3D" id="3.30.40.10">
    <property type="entry name" value="Zinc/RING finger domain, C3HC4 (zinc finger)"/>
    <property type="match status" value="1"/>
</dbReference>
<dbReference type="FunFam" id="3.30.40.10:FF:000226">
    <property type="entry name" value="E3 ubiquitin ligase BIG BROTHER"/>
    <property type="match status" value="1"/>
</dbReference>
<dbReference type="GO" id="GO:0004842">
    <property type="term" value="F:ubiquitin-protein transferase activity"/>
    <property type="evidence" value="ECO:0007669"/>
    <property type="project" value="InterPro"/>
</dbReference>
<protein>
    <recommendedName>
        <fullName evidence="2">RING-type domain-containing protein</fullName>
    </recommendedName>
</protein>
<dbReference type="Proteomes" id="UP001279734">
    <property type="component" value="Unassembled WGS sequence"/>
</dbReference>
<dbReference type="InterPro" id="IPR033276">
    <property type="entry name" value="BB"/>
</dbReference>
<dbReference type="InterPro" id="IPR013083">
    <property type="entry name" value="Znf_RING/FYVE/PHD"/>
</dbReference>
<keyword evidence="1" id="KW-0479">Metal-binding</keyword>
<dbReference type="GO" id="GO:0008270">
    <property type="term" value="F:zinc ion binding"/>
    <property type="evidence" value="ECO:0007669"/>
    <property type="project" value="UniProtKB-KW"/>
</dbReference>
<dbReference type="EMBL" id="BSYO01000022">
    <property type="protein sequence ID" value="GMH20607.1"/>
    <property type="molecule type" value="Genomic_DNA"/>
</dbReference>
<dbReference type="PANTHER" id="PTHR46400:SF5">
    <property type="entry name" value="RING-TYPE DOMAIN-CONTAINING PROTEIN"/>
    <property type="match status" value="1"/>
</dbReference>
<accession>A0AAD3XWT6</accession>